<dbReference type="PROSITE" id="PS50987">
    <property type="entry name" value="HTH_ARSR_2"/>
    <property type="match status" value="1"/>
</dbReference>
<dbReference type="PANTHER" id="PTHR43132:SF2">
    <property type="entry name" value="ARSENICAL RESISTANCE OPERON REPRESSOR ARSR-RELATED"/>
    <property type="match status" value="1"/>
</dbReference>
<dbReference type="EMBL" id="JBHRZG010000024">
    <property type="protein sequence ID" value="MFC3835678.1"/>
    <property type="molecule type" value="Genomic_DNA"/>
</dbReference>
<dbReference type="PRINTS" id="PR00778">
    <property type="entry name" value="HTHARSR"/>
</dbReference>
<proteinExistence type="predicted"/>
<evidence type="ECO:0000256" key="1">
    <source>
        <dbReference type="ARBA" id="ARBA00023015"/>
    </source>
</evidence>
<dbReference type="Gene3D" id="1.10.10.10">
    <property type="entry name" value="Winged helix-like DNA-binding domain superfamily/Winged helix DNA-binding domain"/>
    <property type="match status" value="1"/>
</dbReference>
<dbReference type="Pfam" id="PF09860">
    <property type="entry name" value="DUF2087"/>
    <property type="match status" value="1"/>
</dbReference>
<evidence type="ECO:0000259" key="4">
    <source>
        <dbReference type="PROSITE" id="PS50987"/>
    </source>
</evidence>
<dbReference type="InterPro" id="IPR051011">
    <property type="entry name" value="Metal_resp_trans_reg"/>
</dbReference>
<sequence length="197" mass="21685">MSSDVNARAAVFRALSHPARLTLLRLTWHEPLAGDHLARLMNLAPATVSHHLAQLVEVGLMTARQDGHSRRHGPDHAALDATLSGLIRGDAPTPPSADPYRDRVLRSFLRDGKLTTIPAQLKKKTVVMHHLGTLFEPGRAYPEREVNAVLGELHPDVFTLRREMVGMGILTRTRGVYRRVIPDSPATGDEAGDRPVE</sequence>
<accession>A0ABV7ZGX8</accession>
<dbReference type="SMART" id="SM00418">
    <property type="entry name" value="HTH_ARSR"/>
    <property type="match status" value="1"/>
</dbReference>
<dbReference type="SUPFAM" id="SSF46785">
    <property type="entry name" value="Winged helix' DNA-binding domain"/>
    <property type="match status" value="1"/>
</dbReference>
<dbReference type="CDD" id="cd00090">
    <property type="entry name" value="HTH_ARSR"/>
    <property type="match status" value="1"/>
</dbReference>
<dbReference type="InterPro" id="IPR011991">
    <property type="entry name" value="ArsR-like_HTH"/>
</dbReference>
<gene>
    <name evidence="5" type="ORF">ACFOSB_22665</name>
</gene>
<dbReference type="InterPro" id="IPR036390">
    <property type="entry name" value="WH_DNA-bd_sf"/>
</dbReference>
<comment type="caution">
    <text evidence="5">The sequence shown here is derived from an EMBL/GenBank/DDBJ whole genome shotgun (WGS) entry which is preliminary data.</text>
</comment>
<dbReference type="Proteomes" id="UP001595803">
    <property type="component" value="Unassembled WGS sequence"/>
</dbReference>
<dbReference type="PANTHER" id="PTHR43132">
    <property type="entry name" value="ARSENICAL RESISTANCE OPERON REPRESSOR ARSR-RELATED"/>
    <property type="match status" value="1"/>
</dbReference>
<dbReference type="Pfam" id="PF12840">
    <property type="entry name" value="HTH_20"/>
    <property type="match status" value="1"/>
</dbReference>
<dbReference type="InterPro" id="IPR001845">
    <property type="entry name" value="HTH_ArsR_DNA-bd_dom"/>
</dbReference>
<keyword evidence="2" id="KW-0238">DNA-binding</keyword>
<organism evidence="5 6">
    <name type="scientific">Deinococcus rufus</name>
    <dbReference type="NCBI Taxonomy" id="2136097"/>
    <lineage>
        <taxon>Bacteria</taxon>
        <taxon>Thermotogati</taxon>
        <taxon>Deinococcota</taxon>
        <taxon>Deinococci</taxon>
        <taxon>Deinococcales</taxon>
        <taxon>Deinococcaceae</taxon>
        <taxon>Deinococcus</taxon>
    </lineage>
</organism>
<evidence type="ECO:0000313" key="6">
    <source>
        <dbReference type="Proteomes" id="UP001595803"/>
    </source>
</evidence>
<dbReference type="InterPro" id="IPR018656">
    <property type="entry name" value="DUF2087"/>
</dbReference>
<dbReference type="RefSeq" id="WP_322474385.1">
    <property type="nucleotide sequence ID" value="NZ_JBHRZG010000024.1"/>
</dbReference>
<name>A0ABV7ZGX8_9DEIO</name>
<evidence type="ECO:0000313" key="5">
    <source>
        <dbReference type="EMBL" id="MFC3835678.1"/>
    </source>
</evidence>
<keyword evidence="1" id="KW-0805">Transcription regulation</keyword>
<evidence type="ECO:0000256" key="2">
    <source>
        <dbReference type="ARBA" id="ARBA00023125"/>
    </source>
</evidence>
<keyword evidence="3" id="KW-0804">Transcription</keyword>
<keyword evidence="6" id="KW-1185">Reference proteome</keyword>
<feature type="domain" description="HTH arsR-type" evidence="4">
    <location>
        <begin position="1"/>
        <end position="94"/>
    </location>
</feature>
<reference evidence="6" key="1">
    <citation type="journal article" date="2019" name="Int. J. Syst. Evol. Microbiol.">
        <title>The Global Catalogue of Microorganisms (GCM) 10K type strain sequencing project: providing services to taxonomists for standard genome sequencing and annotation.</title>
        <authorList>
            <consortium name="The Broad Institute Genomics Platform"/>
            <consortium name="The Broad Institute Genome Sequencing Center for Infectious Disease"/>
            <person name="Wu L."/>
            <person name="Ma J."/>
        </authorList>
    </citation>
    <scope>NUCLEOTIDE SEQUENCE [LARGE SCALE GENOMIC DNA]</scope>
    <source>
        <strain evidence="6">CCTCC AB 2017081</strain>
    </source>
</reference>
<evidence type="ECO:0000256" key="3">
    <source>
        <dbReference type="ARBA" id="ARBA00023163"/>
    </source>
</evidence>
<dbReference type="InterPro" id="IPR036388">
    <property type="entry name" value="WH-like_DNA-bd_sf"/>
</dbReference>
<protein>
    <submittedName>
        <fullName evidence="5">DUF2087 domain-containing protein</fullName>
    </submittedName>
</protein>